<dbReference type="Proteomes" id="UP000660885">
    <property type="component" value="Unassembled WGS sequence"/>
</dbReference>
<organism evidence="1 2">
    <name type="scientific">Belnapia arida</name>
    <dbReference type="NCBI Taxonomy" id="2804533"/>
    <lineage>
        <taxon>Bacteria</taxon>
        <taxon>Pseudomonadati</taxon>
        <taxon>Pseudomonadota</taxon>
        <taxon>Alphaproteobacteria</taxon>
        <taxon>Acetobacterales</taxon>
        <taxon>Roseomonadaceae</taxon>
        <taxon>Belnapia</taxon>
    </lineage>
</organism>
<dbReference type="EMBL" id="JAETWB010000041">
    <property type="protein sequence ID" value="MBL6081946.1"/>
    <property type="molecule type" value="Genomic_DNA"/>
</dbReference>
<gene>
    <name evidence="1" type="ORF">JMJ56_28605</name>
</gene>
<proteinExistence type="predicted"/>
<sequence>MSLPPVKAEKARQVLSWCRVGHQALTNNLGPSGIVLWAGTMGLLRAVADALEKDAEPRIRTSFKHWKKAMDDANAAAGRTAKGTKLPEIYHQVIREHTNLVLHEAELAIGQSVTIGFSARRDGEPTPGVVATYSHEMRRGPFPNEHPHDLILRAIEWWEQEIEQIERTA</sequence>
<reference evidence="1 2" key="1">
    <citation type="submission" date="2021-01" db="EMBL/GenBank/DDBJ databases">
        <title>Belnapia mucosa sp. nov. and Belnapia arida sp. nov., isolated from the Tabernas Desert (Almeria, Spain).</title>
        <authorList>
            <person name="Molina-Menor E."/>
            <person name="Vidal-Verdu A."/>
            <person name="Calonge A."/>
            <person name="Satari L."/>
            <person name="Pereto J."/>
            <person name="Porcar M."/>
        </authorList>
    </citation>
    <scope>NUCLEOTIDE SEQUENCE [LARGE SCALE GENOMIC DNA]</scope>
    <source>
        <strain evidence="1 2">T18</strain>
    </source>
</reference>
<comment type="caution">
    <text evidence="1">The sequence shown here is derived from an EMBL/GenBank/DDBJ whole genome shotgun (WGS) entry which is preliminary data.</text>
</comment>
<keyword evidence="2" id="KW-1185">Reference proteome</keyword>
<accession>A0ABS1UB84</accession>
<evidence type="ECO:0000313" key="2">
    <source>
        <dbReference type="Proteomes" id="UP000660885"/>
    </source>
</evidence>
<protein>
    <submittedName>
        <fullName evidence="1">Uncharacterized protein</fullName>
    </submittedName>
</protein>
<name>A0ABS1UB84_9PROT</name>
<evidence type="ECO:0000313" key="1">
    <source>
        <dbReference type="EMBL" id="MBL6081946.1"/>
    </source>
</evidence>
<dbReference type="RefSeq" id="WP_202835157.1">
    <property type="nucleotide sequence ID" value="NZ_JAETWB010000041.1"/>
</dbReference>